<reference evidence="2 3" key="1">
    <citation type="submission" date="2018-01" db="EMBL/GenBank/DDBJ databases">
        <title>Genome Sequencing and Assembly of Anaerobacter polyendosporus strain CT4.</title>
        <authorList>
            <person name="Tachaapaikoon C."/>
            <person name="Sutheeworapong S."/>
            <person name="Jenjaroenpun P."/>
            <person name="Wongsurawat T."/>
            <person name="Nookeaw I."/>
            <person name="Cheawchanlertfa P."/>
            <person name="Kosugi A."/>
            <person name="Cheevadhanarak S."/>
            <person name="Ratanakhanokchai K."/>
        </authorList>
    </citation>
    <scope>NUCLEOTIDE SEQUENCE [LARGE SCALE GENOMIC DNA]</scope>
    <source>
        <strain evidence="2 3">CT4</strain>
    </source>
</reference>
<dbReference type="EMBL" id="CP025746">
    <property type="protein sequence ID" value="QAA32168.1"/>
    <property type="molecule type" value="Genomic_DNA"/>
</dbReference>
<dbReference type="KEGG" id="cmah:C1I91_11185"/>
<dbReference type="Proteomes" id="UP000286268">
    <property type="component" value="Chromosome"/>
</dbReference>
<organism evidence="2 3">
    <name type="scientific">Clostridium manihotivorum</name>
    <dbReference type="NCBI Taxonomy" id="2320868"/>
    <lineage>
        <taxon>Bacteria</taxon>
        <taxon>Bacillati</taxon>
        <taxon>Bacillota</taxon>
        <taxon>Clostridia</taxon>
        <taxon>Eubacteriales</taxon>
        <taxon>Clostridiaceae</taxon>
        <taxon>Clostridium</taxon>
    </lineage>
</organism>
<dbReference type="InterPro" id="IPR009339">
    <property type="entry name" value="DUF998"/>
</dbReference>
<sequence length="210" mass="22970">MKKSLINWFGLLGVISFLSYTIAVIFSPLAYPGYNWMSQAVSDLSANNAPSKMLWEQLSCLYGVCGIICVMMICVYIQGKLNKPLRLGIYTFAIMSFISNVGYTLFRLSDSGYAGTFQDFVHVFVITSLVVLLSIVSLLLVMIGGYKEKKYRSLAVCATIALTAMLIGGVGTAVVPKAYFGVVERFSVFAASGFQAVLGIYLFRGRVFSS</sequence>
<feature type="transmembrane region" description="Helical" evidence="1">
    <location>
        <begin position="186"/>
        <end position="203"/>
    </location>
</feature>
<evidence type="ECO:0000313" key="3">
    <source>
        <dbReference type="Proteomes" id="UP000286268"/>
    </source>
</evidence>
<keyword evidence="1" id="KW-0812">Transmembrane</keyword>
<keyword evidence="1" id="KW-1133">Transmembrane helix</keyword>
<feature type="transmembrane region" description="Helical" evidence="1">
    <location>
        <begin position="154"/>
        <end position="174"/>
    </location>
</feature>
<dbReference type="AlphaFoldDB" id="A0A410DT33"/>
<dbReference type="OrthoDB" id="2194874at2"/>
<keyword evidence="3" id="KW-1185">Reference proteome</keyword>
<gene>
    <name evidence="2" type="ORF">C1I91_11185</name>
</gene>
<keyword evidence="1" id="KW-0472">Membrane</keyword>
<feature type="transmembrane region" description="Helical" evidence="1">
    <location>
        <begin position="120"/>
        <end position="142"/>
    </location>
</feature>
<evidence type="ECO:0000313" key="2">
    <source>
        <dbReference type="EMBL" id="QAA32168.1"/>
    </source>
</evidence>
<evidence type="ECO:0000256" key="1">
    <source>
        <dbReference type="SAM" id="Phobius"/>
    </source>
</evidence>
<protein>
    <submittedName>
        <fullName evidence="2">DUF998 domain-containing protein</fullName>
    </submittedName>
</protein>
<accession>A0A410DT33</accession>
<dbReference type="RefSeq" id="WP_128212961.1">
    <property type="nucleotide sequence ID" value="NZ_CP025746.1"/>
</dbReference>
<feature type="transmembrane region" description="Helical" evidence="1">
    <location>
        <begin position="12"/>
        <end position="34"/>
    </location>
</feature>
<feature type="transmembrane region" description="Helical" evidence="1">
    <location>
        <begin position="89"/>
        <end position="108"/>
    </location>
</feature>
<feature type="transmembrane region" description="Helical" evidence="1">
    <location>
        <begin position="54"/>
        <end position="77"/>
    </location>
</feature>
<dbReference type="Pfam" id="PF06197">
    <property type="entry name" value="DUF998"/>
    <property type="match status" value="1"/>
</dbReference>
<proteinExistence type="predicted"/>
<name>A0A410DT33_9CLOT</name>